<dbReference type="OrthoDB" id="783096at2759"/>
<feature type="domain" description="Calcineurin-like phosphoesterase" evidence="2">
    <location>
        <begin position="48"/>
        <end position="284"/>
    </location>
</feature>
<dbReference type="Gene3D" id="3.60.21.10">
    <property type="match status" value="1"/>
</dbReference>
<feature type="transmembrane region" description="Helical" evidence="1">
    <location>
        <begin position="6"/>
        <end position="29"/>
    </location>
</feature>
<keyword evidence="4" id="KW-1185">Reference proteome</keyword>
<evidence type="ECO:0000259" key="2">
    <source>
        <dbReference type="Pfam" id="PF00149"/>
    </source>
</evidence>
<dbReference type="PANTHER" id="PTHR32440:SF3">
    <property type="entry name" value="CALCINEURIN-LIKE PHOSPHOESTERASE DOMAIN-CONTAINING PROTEIN"/>
    <property type="match status" value="1"/>
</dbReference>
<keyword evidence="1" id="KW-0472">Membrane</keyword>
<dbReference type="SUPFAM" id="SSF56300">
    <property type="entry name" value="Metallo-dependent phosphatases"/>
    <property type="match status" value="1"/>
</dbReference>
<dbReference type="CDD" id="cd07383">
    <property type="entry name" value="MPP_Dcr2"/>
    <property type="match status" value="1"/>
</dbReference>
<proteinExistence type="predicted"/>
<dbReference type="InterPro" id="IPR029052">
    <property type="entry name" value="Metallo-depent_PP-like"/>
</dbReference>
<dbReference type="Proteomes" id="UP000078348">
    <property type="component" value="Unassembled WGS sequence"/>
</dbReference>
<dbReference type="AlphaFoldDB" id="A0A196SNY6"/>
<evidence type="ECO:0000256" key="1">
    <source>
        <dbReference type="SAM" id="Phobius"/>
    </source>
</evidence>
<dbReference type="PIRSF" id="PIRSF030250">
    <property type="entry name" value="Ptase_At2g46880"/>
    <property type="match status" value="1"/>
</dbReference>
<evidence type="ECO:0000313" key="4">
    <source>
        <dbReference type="Proteomes" id="UP000078348"/>
    </source>
</evidence>
<organism evidence="3 4">
    <name type="scientific">Blastocystis sp. subtype 1 (strain ATCC 50177 / NandII)</name>
    <dbReference type="NCBI Taxonomy" id="478820"/>
    <lineage>
        <taxon>Eukaryota</taxon>
        <taxon>Sar</taxon>
        <taxon>Stramenopiles</taxon>
        <taxon>Bigyra</taxon>
        <taxon>Opalozoa</taxon>
        <taxon>Opalinata</taxon>
        <taxon>Blastocystidae</taxon>
        <taxon>Blastocystis</taxon>
    </lineage>
</organism>
<gene>
    <name evidence="3" type="ORF">AV274_0384</name>
</gene>
<dbReference type="STRING" id="478820.A0A196SNY6"/>
<dbReference type="Pfam" id="PF00149">
    <property type="entry name" value="Metallophos"/>
    <property type="match status" value="1"/>
</dbReference>
<dbReference type="GO" id="GO:0005737">
    <property type="term" value="C:cytoplasm"/>
    <property type="evidence" value="ECO:0007669"/>
    <property type="project" value="TreeGrafter"/>
</dbReference>
<dbReference type="PANTHER" id="PTHR32440">
    <property type="entry name" value="PHOSPHATASE DCR2-RELATED-RELATED"/>
    <property type="match status" value="1"/>
</dbReference>
<name>A0A196SNY6_BLAHN</name>
<dbReference type="GO" id="GO:0016788">
    <property type="term" value="F:hydrolase activity, acting on ester bonds"/>
    <property type="evidence" value="ECO:0007669"/>
    <property type="project" value="TreeGrafter"/>
</dbReference>
<dbReference type="EMBL" id="LXWW01000013">
    <property type="protein sequence ID" value="OAO17926.1"/>
    <property type="molecule type" value="Genomic_DNA"/>
</dbReference>
<evidence type="ECO:0000313" key="3">
    <source>
        <dbReference type="EMBL" id="OAO17926.1"/>
    </source>
</evidence>
<protein>
    <submittedName>
        <fullName evidence="3">Metallophosphoesterase domain-containing protein</fullName>
    </submittedName>
</protein>
<keyword evidence="1" id="KW-1133">Transmembrane helix</keyword>
<dbReference type="InterPro" id="IPR011230">
    <property type="entry name" value="PAP14/16/28/29"/>
</dbReference>
<sequence>MDNDSVLAMTFSSIFSLLLIVFVVGSHVLPNTPSAEKPKIRFDSNGELKIMQITDSHFDDDLRDSLLTQFCLKTVLDQEKPDFVVFTGDMVTGYNWDKRQGWFKRQWLKFTKTVRERDIPYAYVLGNHDVEADLTREEIVRLDMTNRLSLTELGPEGPFNSTNYVLPVYSSKDPSRVAMNLWFFDSGNRGCMGDPSKGFGCIEPPVVEWYRRRSDELEKEQGARLPAMAFFHIPPQEFMEGWEHYNTTGHKMQVTSCSGVNTGIVDAFLEKGNVVALFVGHDHPNDFSVDYRGLYMAYGRKSGYGGYGIPRWIRKGARVLKLKEQPFSFETYISREDGVREVLVDMHWTNGTQSVCNAG</sequence>
<accession>A0A196SNY6</accession>
<reference evidence="3 4" key="1">
    <citation type="submission" date="2016-05" db="EMBL/GenBank/DDBJ databases">
        <title>Nuclear genome of Blastocystis sp. subtype 1 NandII.</title>
        <authorList>
            <person name="Gentekaki E."/>
            <person name="Curtis B."/>
            <person name="Stairs C."/>
            <person name="Eme L."/>
            <person name="Herman E."/>
            <person name="Klimes V."/>
            <person name="Arias M.C."/>
            <person name="Elias M."/>
            <person name="Hilliou F."/>
            <person name="Klute M."/>
            <person name="Malik S.-B."/>
            <person name="Pightling A."/>
            <person name="Rachubinski R."/>
            <person name="Salas D."/>
            <person name="Schlacht A."/>
            <person name="Suga H."/>
            <person name="Archibald J."/>
            <person name="Ball S.G."/>
            <person name="Clark G."/>
            <person name="Dacks J."/>
            <person name="Van Der Giezen M."/>
            <person name="Tsaousis A."/>
            <person name="Roger A."/>
        </authorList>
    </citation>
    <scope>NUCLEOTIDE SEQUENCE [LARGE SCALE GENOMIC DNA]</scope>
    <source>
        <strain evidence="4">ATCC 50177 / NandII</strain>
    </source>
</reference>
<dbReference type="InterPro" id="IPR004843">
    <property type="entry name" value="Calcineurin-like_PHP"/>
</dbReference>
<keyword evidence="1" id="KW-0812">Transmembrane</keyword>
<comment type="caution">
    <text evidence="3">The sequence shown here is derived from an EMBL/GenBank/DDBJ whole genome shotgun (WGS) entry which is preliminary data.</text>
</comment>